<dbReference type="Proteomes" id="UP000037507">
    <property type="component" value="Unassembled WGS sequence"/>
</dbReference>
<dbReference type="Pfam" id="PF13098">
    <property type="entry name" value="Thioredoxin_2"/>
    <property type="match status" value="1"/>
</dbReference>
<dbReference type="EMBL" id="LFYT02000011">
    <property type="protein sequence ID" value="PVE42790.1"/>
    <property type="molecule type" value="Genomic_DNA"/>
</dbReference>
<dbReference type="InterPro" id="IPR012336">
    <property type="entry name" value="Thioredoxin-like_fold"/>
</dbReference>
<proteinExistence type="predicted"/>
<reference evidence="2" key="1">
    <citation type="submission" date="2017-04" db="EMBL/GenBank/DDBJ databases">
        <title>Unexpected and diverse lifestyles within the genus Limnohabitans.</title>
        <authorList>
            <person name="Kasalicky V."/>
            <person name="Mehrshad M."/>
            <person name="Andrei S.-A."/>
            <person name="Salcher M."/>
            <person name="Kratochvilova H."/>
            <person name="Simek K."/>
            <person name="Ghai R."/>
        </authorList>
    </citation>
    <scope>NUCLEOTIDE SEQUENCE [LARGE SCALE GENOMIC DNA]</scope>
    <source>
        <strain evidence="2">II-D5</strain>
    </source>
</reference>
<accession>A0A2T7UDK7</accession>
<dbReference type="InterPro" id="IPR036249">
    <property type="entry name" value="Thioredoxin-like_sf"/>
</dbReference>
<dbReference type="SUPFAM" id="SSF52833">
    <property type="entry name" value="Thioredoxin-like"/>
    <property type="match status" value="1"/>
</dbReference>
<protein>
    <recommendedName>
        <fullName evidence="1">Thioredoxin-like fold domain-containing protein</fullName>
    </recommendedName>
</protein>
<feature type="domain" description="Thioredoxin-like fold" evidence="1">
    <location>
        <begin position="28"/>
        <end position="120"/>
    </location>
</feature>
<gene>
    <name evidence="2" type="ORF">H663_010755</name>
</gene>
<dbReference type="STRING" id="1293045.H663_08145"/>
<comment type="caution">
    <text evidence="2">The sequence shown here is derived from an EMBL/GenBank/DDBJ whole genome shotgun (WGS) entry which is preliminary data.</text>
</comment>
<name>A0A2T7UDK7_9BURK</name>
<evidence type="ECO:0000313" key="2">
    <source>
        <dbReference type="EMBL" id="PVE42790.1"/>
    </source>
</evidence>
<dbReference type="Gene3D" id="3.40.30.10">
    <property type="entry name" value="Glutaredoxin"/>
    <property type="match status" value="1"/>
</dbReference>
<keyword evidence="3" id="KW-1185">Reference proteome</keyword>
<organism evidence="2 3">
    <name type="scientific">Limnohabitans planktonicus II-D5</name>
    <dbReference type="NCBI Taxonomy" id="1293045"/>
    <lineage>
        <taxon>Bacteria</taxon>
        <taxon>Pseudomonadati</taxon>
        <taxon>Pseudomonadota</taxon>
        <taxon>Betaproteobacteria</taxon>
        <taxon>Burkholderiales</taxon>
        <taxon>Comamonadaceae</taxon>
        <taxon>Limnohabitans</taxon>
    </lineage>
</organism>
<evidence type="ECO:0000313" key="3">
    <source>
        <dbReference type="Proteomes" id="UP000037507"/>
    </source>
</evidence>
<dbReference type="AlphaFoldDB" id="A0A2T7UDK7"/>
<sequence length="138" mass="15096">MAQVAAPKAAAATLPAAQSLPDELAQALKNKQPLIVMVSLDGCVFCRQARQSHLSPMQRAGTVIVQVDMRNNQPLLDFAGKLTTHDQLTRLWKVSITPTLLFFGPGGKEVAERMEGAYLPDFYGPYLEERMAQGQKAL</sequence>
<evidence type="ECO:0000259" key="1">
    <source>
        <dbReference type="Pfam" id="PF13098"/>
    </source>
</evidence>
<dbReference type="OrthoDB" id="8561208at2"/>